<proteinExistence type="predicted"/>
<feature type="non-terminal residue" evidence="2">
    <location>
        <position position="186"/>
    </location>
</feature>
<feature type="coiled-coil region" evidence="1">
    <location>
        <begin position="40"/>
        <end position="74"/>
    </location>
</feature>
<name>C5KW70_PERM5</name>
<organism evidence="3">
    <name type="scientific">Perkinsus marinus (strain ATCC 50983 / TXsc)</name>
    <dbReference type="NCBI Taxonomy" id="423536"/>
    <lineage>
        <taxon>Eukaryota</taxon>
        <taxon>Sar</taxon>
        <taxon>Alveolata</taxon>
        <taxon>Perkinsozoa</taxon>
        <taxon>Perkinsea</taxon>
        <taxon>Perkinsida</taxon>
        <taxon>Perkinsidae</taxon>
        <taxon>Perkinsus</taxon>
    </lineage>
</organism>
<keyword evidence="1" id="KW-0175">Coiled coil</keyword>
<dbReference type="Proteomes" id="UP000007800">
    <property type="component" value="Unassembled WGS sequence"/>
</dbReference>
<gene>
    <name evidence="2" type="ORF">Pmar_PMAR027155</name>
</gene>
<evidence type="ECO:0000313" key="3">
    <source>
        <dbReference type="Proteomes" id="UP000007800"/>
    </source>
</evidence>
<protein>
    <submittedName>
        <fullName evidence="2">Uncharacterized protein</fullName>
    </submittedName>
</protein>
<feature type="coiled-coil region" evidence="1">
    <location>
        <begin position="121"/>
        <end position="148"/>
    </location>
</feature>
<dbReference type="AlphaFoldDB" id="C5KW70"/>
<evidence type="ECO:0000256" key="1">
    <source>
        <dbReference type="SAM" id="Coils"/>
    </source>
</evidence>
<keyword evidence="3" id="KW-1185">Reference proteome</keyword>
<accession>C5KW70</accession>
<evidence type="ECO:0000313" key="2">
    <source>
        <dbReference type="EMBL" id="EER11272.1"/>
    </source>
</evidence>
<dbReference type="RefSeq" id="XP_002779477.1">
    <property type="nucleotide sequence ID" value="XM_002779431.1"/>
</dbReference>
<sequence>MAQEIDKLGEKCSELDSTARRMSAQDEAARQQCASRATQLQALQGELEGARRKLSEAEQRVARYRAEKFKAEREVQDIQWDQSKRDNRNDSRLRELQKTASCLKCAYQSAFALNKESEDLCTCLQLRLKAKSEKILNLQNQNSRLKQSLNCRITELMQQDESREEDTSTDGIRSAYELARENELLK</sequence>
<dbReference type="EMBL" id="GG676961">
    <property type="protein sequence ID" value="EER11272.1"/>
    <property type="molecule type" value="Genomic_DNA"/>
</dbReference>
<dbReference type="OrthoDB" id="10563151at2759"/>
<dbReference type="InParanoid" id="C5KW70"/>
<dbReference type="GeneID" id="9057125"/>
<reference evidence="2 3" key="1">
    <citation type="submission" date="2008-07" db="EMBL/GenBank/DDBJ databases">
        <authorList>
            <person name="El-Sayed N."/>
            <person name="Caler E."/>
            <person name="Inman J."/>
            <person name="Amedeo P."/>
            <person name="Hass B."/>
            <person name="Wortman J."/>
        </authorList>
    </citation>
    <scope>NUCLEOTIDE SEQUENCE [LARGE SCALE GENOMIC DNA]</scope>
    <source>
        <strain evidence="3">ATCC 50983 / TXsc</strain>
    </source>
</reference>